<dbReference type="AlphaFoldDB" id="A0A6G0MKW1"/>
<dbReference type="Proteomes" id="UP000476176">
    <property type="component" value="Unassembled WGS sequence"/>
</dbReference>
<sequence length="88" mass="9554">MPSLLRRRRGQAQPASGSCAVIIAHLFQAPKVIRSPEAVVVYQTLAAAQLFQPQRILAASKQRQLASASPPLSFLSEVSKEIVACWRG</sequence>
<name>A0A6G0MKW1_9STRA</name>
<proteinExistence type="predicted"/>
<dbReference type="EMBL" id="QXGC01004106">
    <property type="protein sequence ID" value="KAE9171166.1"/>
    <property type="molecule type" value="Genomic_DNA"/>
</dbReference>
<organism evidence="1 2">
    <name type="scientific">Phytophthora fragariae</name>
    <dbReference type="NCBI Taxonomy" id="53985"/>
    <lineage>
        <taxon>Eukaryota</taxon>
        <taxon>Sar</taxon>
        <taxon>Stramenopiles</taxon>
        <taxon>Oomycota</taxon>
        <taxon>Peronosporomycetes</taxon>
        <taxon>Peronosporales</taxon>
        <taxon>Peronosporaceae</taxon>
        <taxon>Phytophthora</taxon>
    </lineage>
</organism>
<evidence type="ECO:0000313" key="1">
    <source>
        <dbReference type="EMBL" id="KAE9171166.1"/>
    </source>
</evidence>
<evidence type="ECO:0000313" key="2">
    <source>
        <dbReference type="Proteomes" id="UP000476176"/>
    </source>
</evidence>
<reference evidence="1 2" key="1">
    <citation type="submission" date="2018-09" db="EMBL/GenBank/DDBJ databases">
        <title>Genomic investigation of the strawberry pathogen Phytophthora fragariae indicates pathogenicity is determined by transcriptional variation in three key races.</title>
        <authorList>
            <person name="Adams T.M."/>
            <person name="Armitage A.D."/>
            <person name="Sobczyk M.K."/>
            <person name="Bates H.J."/>
            <person name="Dunwell J.M."/>
            <person name="Nellist C.F."/>
            <person name="Harrison R.J."/>
        </authorList>
    </citation>
    <scope>NUCLEOTIDE SEQUENCE [LARGE SCALE GENOMIC DNA]</scope>
    <source>
        <strain evidence="1 2">BC-23</strain>
    </source>
</reference>
<protein>
    <submittedName>
        <fullName evidence="1">Uncharacterized protein</fullName>
    </submittedName>
</protein>
<comment type="caution">
    <text evidence="1">The sequence shown here is derived from an EMBL/GenBank/DDBJ whole genome shotgun (WGS) entry which is preliminary data.</text>
</comment>
<accession>A0A6G0MKW1</accession>
<gene>
    <name evidence="1" type="ORF">PF004_g27652</name>
</gene>